<keyword evidence="3" id="KW-1185">Reference proteome</keyword>
<evidence type="ECO:0000256" key="1">
    <source>
        <dbReference type="SAM" id="MobiDB-lite"/>
    </source>
</evidence>
<accession>A0A8H6XY90</accession>
<comment type="caution">
    <text evidence="2">The sequence shown here is derived from an EMBL/GenBank/DDBJ whole genome shotgun (WGS) entry which is preliminary data.</text>
</comment>
<dbReference type="Proteomes" id="UP000623467">
    <property type="component" value="Unassembled WGS sequence"/>
</dbReference>
<dbReference type="EMBL" id="JACAZH010000016">
    <property type="protein sequence ID" value="KAF7349337.1"/>
    <property type="molecule type" value="Genomic_DNA"/>
</dbReference>
<proteinExistence type="predicted"/>
<organism evidence="2 3">
    <name type="scientific">Mycena sanguinolenta</name>
    <dbReference type="NCBI Taxonomy" id="230812"/>
    <lineage>
        <taxon>Eukaryota</taxon>
        <taxon>Fungi</taxon>
        <taxon>Dikarya</taxon>
        <taxon>Basidiomycota</taxon>
        <taxon>Agaricomycotina</taxon>
        <taxon>Agaricomycetes</taxon>
        <taxon>Agaricomycetidae</taxon>
        <taxon>Agaricales</taxon>
        <taxon>Marasmiineae</taxon>
        <taxon>Mycenaceae</taxon>
        <taxon>Mycena</taxon>
    </lineage>
</organism>
<protein>
    <submittedName>
        <fullName evidence="2">Uncharacterized protein</fullName>
    </submittedName>
</protein>
<evidence type="ECO:0000313" key="2">
    <source>
        <dbReference type="EMBL" id="KAF7349337.1"/>
    </source>
</evidence>
<name>A0A8H6XY90_9AGAR</name>
<evidence type="ECO:0000313" key="3">
    <source>
        <dbReference type="Proteomes" id="UP000623467"/>
    </source>
</evidence>
<feature type="compositionally biased region" description="Polar residues" evidence="1">
    <location>
        <begin position="193"/>
        <end position="202"/>
    </location>
</feature>
<dbReference type="OrthoDB" id="3056625at2759"/>
<reference evidence="2" key="1">
    <citation type="submission" date="2020-05" db="EMBL/GenBank/DDBJ databases">
        <title>Mycena genomes resolve the evolution of fungal bioluminescence.</title>
        <authorList>
            <person name="Tsai I.J."/>
        </authorList>
    </citation>
    <scope>NUCLEOTIDE SEQUENCE</scope>
    <source>
        <strain evidence="2">160909Yilan</strain>
    </source>
</reference>
<feature type="region of interest" description="Disordered" evidence="1">
    <location>
        <begin position="161"/>
        <end position="219"/>
    </location>
</feature>
<sequence length="219" mass="23736">MPVQTRNMRKKADLPALPPQFPVDVPNVKARPRPNKESPPNATPAVVPRASLPIVSPEVLSSPTRLGAPSPVTPSSSRDSISSEHSSRSSASSTLTQYDPPFAEVHPGVRKLNRLHQEGKWNLKEYRETVRMCPPSPLSMNAMDPFTRTVTAQRSLNGEWSFLSEGSGRGSGSARARSESISSEATVHGAPSVASNPSTISERQAESAPRVTRRQVLKR</sequence>
<dbReference type="AlphaFoldDB" id="A0A8H6XY90"/>
<feature type="compositionally biased region" description="Low complexity" evidence="1">
    <location>
        <begin position="172"/>
        <end position="185"/>
    </location>
</feature>
<feature type="region of interest" description="Disordered" evidence="1">
    <location>
        <begin position="1"/>
        <end position="111"/>
    </location>
</feature>
<gene>
    <name evidence="2" type="ORF">MSAN_01723300</name>
</gene>